<dbReference type="RefSeq" id="WP_057845574.1">
    <property type="nucleotide sequence ID" value="NZ_LLYA01000170.1"/>
</dbReference>
<keyword evidence="2" id="KW-1185">Reference proteome</keyword>
<proteinExistence type="predicted"/>
<accession>A0A0R3MPB8</accession>
<evidence type="ECO:0000313" key="2">
    <source>
        <dbReference type="Proteomes" id="UP000052023"/>
    </source>
</evidence>
<dbReference type="EMBL" id="LLYA01000170">
    <property type="protein sequence ID" value="KRR21674.1"/>
    <property type="molecule type" value="Genomic_DNA"/>
</dbReference>
<evidence type="ECO:0000313" key="1">
    <source>
        <dbReference type="EMBL" id="KRR21674.1"/>
    </source>
</evidence>
<gene>
    <name evidence="1" type="ORF">CQ13_06385</name>
</gene>
<protein>
    <submittedName>
        <fullName evidence="1">Uncharacterized protein</fullName>
    </submittedName>
</protein>
<comment type="caution">
    <text evidence="1">The sequence shown here is derived from an EMBL/GenBank/DDBJ whole genome shotgun (WGS) entry which is preliminary data.</text>
</comment>
<dbReference type="AlphaFoldDB" id="A0A0R3MPB8"/>
<reference evidence="1 2" key="1">
    <citation type="submission" date="2014-03" db="EMBL/GenBank/DDBJ databases">
        <title>Bradyrhizobium valentinum sp. nov., isolated from effective nodules of Lupinus mariae-josephae, a lupine endemic of basic-lime soils in Eastern Spain.</title>
        <authorList>
            <person name="Duran D."/>
            <person name="Rey L."/>
            <person name="Navarro A."/>
            <person name="Busquets A."/>
            <person name="Imperial J."/>
            <person name="Ruiz-Argueso T."/>
        </authorList>
    </citation>
    <scope>NUCLEOTIDE SEQUENCE [LARGE SCALE GENOMIC DNA]</scope>
    <source>
        <strain evidence="1 2">Ro19</strain>
    </source>
</reference>
<name>A0A0R3MPB8_9BRAD</name>
<sequence length="73" mass="8515">MNIQSARILTDVSIRIAPRVSAGGYRFTELHHHWIENGERRKALSRVSAEIADTPHNRAYHLQAFLQRQKRTH</sequence>
<dbReference type="OrthoDB" id="8243465at2"/>
<organism evidence="1 2">
    <name type="scientific">Bradyrhizobium retamae</name>
    <dbReference type="NCBI Taxonomy" id="1300035"/>
    <lineage>
        <taxon>Bacteria</taxon>
        <taxon>Pseudomonadati</taxon>
        <taxon>Pseudomonadota</taxon>
        <taxon>Alphaproteobacteria</taxon>
        <taxon>Hyphomicrobiales</taxon>
        <taxon>Nitrobacteraceae</taxon>
        <taxon>Bradyrhizobium</taxon>
    </lineage>
</organism>
<dbReference type="Proteomes" id="UP000052023">
    <property type="component" value="Unassembled WGS sequence"/>
</dbReference>